<dbReference type="Gene3D" id="3.40.50.300">
    <property type="entry name" value="P-loop containing nucleotide triphosphate hydrolases"/>
    <property type="match status" value="1"/>
</dbReference>
<dbReference type="AlphaFoldDB" id="A0A0G1VGM7"/>
<organism evidence="5 6">
    <name type="scientific">Candidatus Giovannonibacteria bacterium GW2011_GWB1_47_6b</name>
    <dbReference type="NCBI Taxonomy" id="1618655"/>
    <lineage>
        <taxon>Bacteria</taxon>
        <taxon>Candidatus Giovannoniibacteriota</taxon>
    </lineage>
</organism>
<proteinExistence type="inferred from homology"/>
<keyword evidence="3" id="KW-0067">ATP-binding</keyword>
<dbReference type="SUPFAM" id="SSF52540">
    <property type="entry name" value="P-loop containing nucleoside triphosphate hydrolases"/>
    <property type="match status" value="1"/>
</dbReference>
<feature type="domain" description="Bacterial type II secretion system protein E" evidence="4">
    <location>
        <begin position="363"/>
        <end position="377"/>
    </location>
</feature>
<dbReference type="SUPFAM" id="SSF160246">
    <property type="entry name" value="EspE N-terminal domain-like"/>
    <property type="match status" value="1"/>
</dbReference>
<dbReference type="InterPro" id="IPR027417">
    <property type="entry name" value="P-loop_NTPase"/>
</dbReference>
<dbReference type="GO" id="GO:0005886">
    <property type="term" value="C:plasma membrane"/>
    <property type="evidence" value="ECO:0007669"/>
    <property type="project" value="TreeGrafter"/>
</dbReference>
<dbReference type="EMBL" id="LCOK01000003">
    <property type="protein sequence ID" value="KKU77343.1"/>
    <property type="molecule type" value="Genomic_DNA"/>
</dbReference>
<dbReference type="PANTHER" id="PTHR30258:SF1">
    <property type="entry name" value="PROTEIN TRANSPORT PROTEIN HOFB HOMOLOG"/>
    <property type="match status" value="1"/>
</dbReference>
<comment type="caution">
    <text evidence="5">The sequence shown here is derived from an EMBL/GenBank/DDBJ whole genome shotgun (WGS) entry which is preliminary data.</text>
</comment>
<evidence type="ECO:0000313" key="6">
    <source>
        <dbReference type="Proteomes" id="UP000034682"/>
    </source>
</evidence>
<evidence type="ECO:0000256" key="2">
    <source>
        <dbReference type="ARBA" id="ARBA00022741"/>
    </source>
</evidence>
<dbReference type="PANTHER" id="PTHR30258">
    <property type="entry name" value="TYPE II SECRETION SYSTEM PROTEIN GSPE-RELATED"/>
    <property type="match status" value="1"/>
</dbReference>
<protein>
    <recommendedName>
        <fullName evidence="4">Bacterial type II secretion system protein E domain-containing protein</fullName>
    </recommendedName>
</protein>
<dbReference type="InterPro" id="IPR001482">
    <property type="entry name" value="T2SS/T4SS_dom"/>
</dbReference>
<gene>
    <name evidence="5" type="ORF">UY02_C0003G0008</name>
</gene>
<evidence type="ECO:0000313" key="5">
    <source>
        <dbReference type="EMBL" id="KKU77343.1"/>
    </source>
</evidence>
<dbReference type="Pfam" id="PF05157">
    <property type="entry name" value="MshEN"/>
    <property type="match status" value="1"/>
</dbReference>
<evidence type="ECO:0000256" key="1">
    <source>
        <dbReference type="ARBA" id="ARBA00006611"/>
    </source>
</evidence>
<dbReference type="Proteomes" id="UP000034682">
    <property type="component" value="Unassembled WGS sequence"/>
</dbReference>
<name>A0A0G1VGM7_9BACT</name>
<dbReference type="InterPro" id="IPR007831">
    <property type="entry name" value="T2SS_GspE_N"/>
</dbReference>
<dbReference type="GO" id="GO:0005524">
    <property type="term" value="F:ATP binding"/>
    <property type="evidence" value="ECO:0007669"/>
    <property type="project" value="UniProtKB-KW"/>
</dbReference>
<evidence type="ECO:0000259" key="4">
    <source>
        <dbReference type="PROSITE" id="PS00662"/>
    </source>
</evidence>
<dbReference type="PROSITE" id="PS00662">
    <property type="entry name" value="T2SP_E"/>
    <property type="match status" value="1"/>
</dbReference>
<dbReference type="GO" id="GO:0016887">
    <property type="term" value="F:ATP hydrolysis activity"/>
    <property type="evidence" value="ECO:0007669"/>
    <property type="project" value="TreeGrafter"/>
</dbReference>
<dbReference type="Pfam" id="PF00437">
    <property type="entry name" value="T2SSE"/>
    <property type="match status" value="1"/>
</dbReference>
<keyword evidence="2" id="KW-0547">Nucleotide-binding</keyword>
<dbReference type="CDD" id="cd01129">
    <property type="entry name" value="PulE-GspE-like"/>
    <property type="match status" value="1"/>
</dbReference>
<dbReference type="InterPro" id="IPR037257">
    <property type="entry name" value="T2SS_E_N_sf"/>
</dbReference>
<dbReference type="Gene3D" id="3.30.450.90">
    <property type="match status" value="1"/>
</dbReference>
<reference evidence="5 6" key="1">
    <citation type="journal article" date="2015" name="Nature">
        <title>rRNA introns, odd ribosomes, and small enigmatic genomes across a large radiation of phyla.</title>
        <authorList>
            <person name="Brown C.T."/>
            <person name="Hug L.A."/>
            <person name="Thomas B.C."/>
            <person name="Sharon I."/>
            <person name="Castelle C.J."/>
            <person name="Singh A."/>
            <person name="Wilkins M.J."/>
            <person name="Williams K.H."/>
            <person name="Banfield J.F."/>
        </authorList>
    </citation>
    <scope>NUCLEOTIDE SEQUENCE [LARGE SCALE GENOMIC DNA]</scope>
</reference>
<dbReference type="PATRIC" id="fig|1618655.3.peg.62"/>
<evidence type="ECO:0000256" key="3">
    <source>
        <dbReference type="ARBA" id="ARBA00022840"/>
    </source>
</evidence>
<dbReference type="Gene3D" id="3.30.300.160">
    <property type="entry name" value="Type II secretion system, protein E, N-terminal domain"/>
    <property type="match status" value="1"/>
</dbReference>
<comment type="similarity">
    <text evidence="1">Belongs to the GSP E family.</text>
</comment>
<accession>A0A0G1VGM7</accession>
<sequence>MAQATASLEEQLLAIRRAAEEKEVEAQAAKLGLTYVNLTAAPIQIDALKLVKEEEARRLRLAPFQFKQKELALAVADPKSASVQRLIQKLSGEGYQVKQFLVTQGSLDHVWKYYKYIPVPTEEITGKVSIEPARLEELTEKLTDLEKVKNEILNFDFKKTSTGQVLEVVLAGALNNRASDIHFETEEKGVRLRYRIDGLLHDVLPNLSADIYKSLLSRIKLLSNLKINVQDAPQDGRFTIALKSKEIELRVSIIPSEYGETVVMRVLDPAAIRITMPQLGLRPDDSEVIKAELNEPNGMILNTGPTGSGKTTTLYAFLLSKLSPEIKIITIEDPIEYHLGGLEQTQVDAEAGYDFASGLRSIMRQDPDVILVGEIRDKETSDIAMQAALTGHLVFSTVHANSASGAIPRLIDLGAKPASIGPALNLIIAQRLVRKLCEHCKAAENASELDQKIKKFVRQLPKRVDKSQYEKPLMFKPKGCPKCGSIGYKGRVAIFELMTVGGDVESLITSSVGEAVILRQALKQGMVTMQQDGILKVISGITTFDEVESVTGPIKWES</sequence>